<dbReference type="InterPro" id="IPR036188">
    <property type="entry name" value="FAD/NAD-bd_sf"/>
</dbReference>
<feature type="region of interest" description="Disordered" evidence="1">
    <location>
        <begin position="1"/>
        <end position="24"/>
    </location>
</feature>
<name>A0A7R9AI79_9CRUS</name>
<gene>
    <name evidence="2" type="ORF">DSTB1V02_LOCUS14137</name>
</gene>
<protein>
    <submittedName>
        <fullName evidence="2">Uncharacterized protein</fullName>
    </submittedName>
</protein>
<sequence>MRRGREEEIAREQNAEGPGWSDPGPIMVRSEFAVEGLLGLQTSARGCGGGGGGVRVFCTFTGDSGVRKTSRTMTGESEEDATGGRMAFRCLSRAASLVAMALNGNVQFVDKNPAKFRIAVVGGGLVGALNACIFAKRGHHVDLYELRE</sequence>
<evidence type="ECO:0000313" key="2">
    <source>
        <dbReference type="EMBL" id="CAD7254391.1"/>
    </source>
</evidence>
<dbReference type="Gene3D" id="3.50.50.60">
    <property type="entry name" value="FAD/NAD(P)-binding domain"/>
    <property type="match status" value="1"/>
</dbReference>
<dbReference type="SUPFAM" id="SSF51905">
    <property type="entry name" value="FAD/NAD(P)-binding domain"/>
    <property type="match status" value="1"/>
</dbReference>
<accession>A0A7R9AI79</accession>
<feature type="non-terminal residue" evidence="2">
    <location>
        <position position="1"/>
    </location>
</feature>
<dbReference type="EMBL" id="CAJPEV010009411">
    <property type="protein sequence ID" value="CAG0905659.1"/>
    <property type="molecule type" value="Genomic_DNA"/>
</dbReference>
<dbReference type="Proteomes" id="UP000677054">
    <property type="component" value="Unassembled WGS sequence"/>
</dbReference>
<organism evidence="2">
    <name type="scientific">Darwinula stevensoni</name>
    <dbReference type="NCBI Taxonomy" id="69355"/>
    <lineage>
        <taxon>Eukaryota</taxon>
        <taxon>Metazoa</taxon>
        <taxon>Ecdysozoa</taxon>
        <taxon>Arthropoda</taxon>
        <taxon>Crustacea</taxon>
        <taxon>Oligostraca</taxon>
        <taxon>Ostracoda</taxon>
        <taxon>Podocopa</taxon>
        <taxon>Podocopida</taxon>
        <taxon>Darwinulocopina</taxon>
        <taxon>Darwinuloidea</taxon>
        <taxon>Darwinulidae</taxon>
        <taxon>Darwinula</taxon>
    </lineage>
</organism>
<dbReference type="EMBL" id="LR908929">
    <property type="protein sequence ID" value="CAD7254391.1"/>
    <property type="molecule type" value="Genomic_DNA"/>
</dbReference>
<dbReference type="AlphaFoldDB" id="A0A7R9AI79"/>
<reference evidence="2" key="1">
    <citation type="submission" date="2020-11" db="EMBL/GenBank/DDBJ databases">
        <authorList>
            <person name="Tran Van P."/>
        </authorList>
    </citation>
    <scope>NUCLEOTIDE SEQUENCE</scope>
</reference>
<feature type="compositionally biased region" description="Basic and acidic residues" evidence="1">
    <location>
        <begin position="1"/>
        <end position="14"/>
    </location>
</feature>
<keyword evidence="3" id="KW-1185">Reference proteome</keyword>
<proteinExistence type="predicted"/>
<evidence type="ECO:0000256" key="1">
    <source>
        <dbReference type="SAM" id="MobiDB-lite"/>
    </source>
</evidence>
<evidence type="ECO:0000313" key="3">
    <source>
        <dbReference type="Proteomes" id="UP000677054"/>
    </source>
</evidence>